<keyword evidence="25" id="KW-0676">Redox-active center</keyword>
<keyword evidence="8" id="KW-0132">Cell division</keyword>
<dbReference type="GO" id="GO:0007059">
    <property type="term" value="P:chromosome segregation"/>
    <property type="evidence" value="ECO:0007669"/>
    <property type="project" value="UniProtKB-KW"/>
</dbReference>
<dbReference type="SUPFAM" id="SSF52540">
    <property type="entry name" value="P-loop containing nucleoside triphosphate hydrolases"/>
    <property type="match status" value="1"/>
</dbReference>
<comment type="subcellular location">
    <subcellularLocation>
        <location evidence="4">Chromosome</location>
        <location evidence="4">Centromere</location>
        <location evidence="4">Kinetochore</location>
    </subcellularLocation>
    <subcellularLocation>
        <location evidence="2">Cytoplasm</location>
        <location evidence="2">Cytoskeleton</location>
    </subcellularLocation>
    <subcellularLocation>
        <location evidence="3">Endoplasmic reticulum membrane</location>
    </subcellularLocation>
    <subcellularLocation>
        <location evidence="1">Nucleus</location>
    </subcellularLocation>
</comment>
<keyword evidence="22 31" id="KW-0505">Motor protein</keyword>
<evidence type="ECO:0000313" key="34">
    <source>
        <dbReference type="EMBL" id="CAL1579704.1"/>
    </source>
</evidence>
<keyword evidence="19" id="KW-0560">Oxidoreductase</keyword>
<evidence type="ECO:0000256" key="3">
    <source>
        <dbReference type="ARBA" id="ARBA00004586"/>
    </source>
</evidence>
<dbReference type="AlphaFoldDB" id="A0AAV2JQA9"/>
<dbReference type="GO" id="GO:0005789">
    <property type="term" value="C:endoplasmic reticulum membrane"/>
    <property type="evidence" value="ECO:0007669"/>
    <property type="project" value="UniProtKB-SubCell"/>
</dbReference>
<evidence type="ECO:0000256" key="24">
    <source>
        <dbReference type="ARBA" id="ARBA00023242"/>
    </source>
</evidence>
<evidence type="ECO:0000256" key="2">
    <source>
        <dbReference type="ARBA" id="ARBA00004245"/>
    </source>
</evidence>
<evidence type="ECO:0000256" key="5">
    <source>
        <dbReference type="ARBA" id="ARBA00007551"/>
    </source>
</evidence>
<proteinExistence type="inferred from homology"/>
<evidence type="ECO:0000259" key="33">
    <source>
        <dbReference type="PROSITE" id="PS50067"/>
    </source>
</evidence>
<evidence type="ECO:0000313" key="35">
    <source>
        <dbReference type="Proteomes" id="UP001497482"/>
    </source>
</evidence>
<keyword evidence="24" id="KW-0539">Nucleus</keyword>
<dbReference type="InterPro" id="IPR054473">
    <property type="entry name" value="KIF2A-like_N"/>
</dbReference>
<keyword evidence="10" id="KW-0732">Signal</keyword>
<dbReference type="GO" id="GO:0005874">
    <property type="term" value="C:microtubule"/>
    <property type="evidence" value="ECO:0007669"/>
    <property type="project" value="UniProtKB-KW"/>
</dbReference>
<evidence type="ECO:0000256" key="6">
    <source>
        <dbReference type="ARBA" id="ARBA00022454"/>
    </source>
</evidence>
<keyword evidence="13" id="KW-0256">Endoplasmic reticulum</keyword>
<dbReference type="InterPro" id="IPR001752">
    <property type="entry name" value="Kinesin_motor_dom"/>
</dbReference>
<dbReference type="PROSITE" id="PS50067">
    <property type="entry name" value="KINESIN_MOTOR_2"/>
    <property type="match status" value="1"/>
</dbReference>
<evidence type="ECO:0000256" key="30">
    <source>
        <dbReference type="ARBA" id="ARBA00061030"/>
    </source>
</evidence>
<keyword evidence="18" id="KW-0712">Selenocysteine</keyword>
<dbReference type="NCBIfam" id="TIGR02174">
    <property type="entry name" value="CXXU_selWTH"/>
    <property type="match status" value="1"/>
</dbReference>
<accession>A0AAV2JQA9</accession>
<keyword evidence="20" id="KW-0175">Coiled coil</keyword>
<evidence type="ECO:0000256" key="16">
    <source>
        <dbReference type="ARBA" id="ARBA00022840"/>
    </source>
</evidence>
<evidence type="ECO:0000256" key="19">
    <source>
        <dbReference type="ARBA" id="ARBA00023002"/>
    </source>
</evidence>
<feature type="binding site" evidence="31">
    <location>
        <begin position="363"/>
        <end position="370"/>
    </location>
    <ligand>
        <name>ATP</name>
        <dbReference type="ChEBI" id="CHEBI:30616"/>
    </ligand>
</feature>
<dbReference type="InterPro" id="IPR027417">
    <property type="entry name" value="P-loop_NTPase"/>
</dbReference>
<keyword evidence="27" id="KW-0137">Centromere</keyword>
<dbReference type="GO" id="GO:0004791">
    <property type="term" value="F:thioredoxin-disulfide reductase (NADPH) activity"/>
    <property type="evidence" value="ECO:0007669"/>
    <property type="project" value="UniProtKB-EC"/>
</dbReference>
<dbReference type="InterPro" id="IPR036961">
    <property type="entry name" value="Kinesin_motor_dom_sf"/>
</dbReference>
<comment type="catalytic activity">
    <reaction evidence="28">
        <text>[thioredoxin]-dithiol + NADP(+) = [thioredoxin]-disulfide + NADPH + H(+)</text>
        <dbReference type="Rhea" id="RHEA:20345"/>
        <dbReference type="Rhea" id="RHEA-COMP:10698"/>
        <dbReference type="Rhea" id="RHEA-COMP:10700"/>
        <dbReference type="ChEBI" id="CHEBI:15378"/>
        <dbReference type="ChEBI" id="CHEBI:29950"/>
        <dbReference type="ChEBI" id="CHEBI:50058"/>
        <dbReference type="ChEBI" id="CHEBI:57783"/>
        <dbReference type="ChEBI" id="CHEBI:58349"/>
        <dbReference type="EC" id="1.8.1.9"/>
    </reaction>
</comment>
<dbReference type="PANTHER" id="PTHR47971:SF25">
    <property type="entry name" value="KINESIN-LIKE PROTEIN KIF2C"/>
    <property type="match status" value="1"/>
</dbReference>
<organism evidence="34 35">
    <name type="scientific">Knipowitschia caucasica</name>
    <name type="common">Caucasian dwarf goby</name>
    <name type="synonym">Pomatoschistus caucasicus</name>
    <dbReference type="NCBI Taxonomy" id="637954"/>
    <lineage>
        <taxon>Eukaryota</taxon>
        <taxon>Metazoa</taxon>
        <taxon>Chordata</taxon>
        <taxon>Craniata</taxon>
        <taxon>Vertebrata</taxon>
        <taxon>Euteleostomi</taxon>
        <taxon>Actinopterygii</taxon>
        <taxon>Neopterygii</taxon>
        <taxon>Teleostei</taxon>
        <taxon>Neoteleostei</taxon>
        <taxon>Acanthomorphata</taxon>
        <taxon>Gobiaria</taxon>
        <taxon>Gobiiformes</taxon>
        <taxon>Gobioidei</taxon>
        <taxon>Gobiidae</taxon>
        <taxon>Gobiinae</taxon>
        <taxon>Knipowitschia</taxon>
    </lineage>
</organism>
<evidence type="ECO:0000256" key="18">
    <source>
        <dbReference type="ARBA" id="ARBA00022933"/>
    </source>
</evidence>
<dbReference type="GO" id="GO:0007018">
    <property type="term" value="P:microtubule-based movement"/>
    <property type="evidence" value="ECO:0007669"/>
    <property type="project" value="InterPro"/>
</dbReference>
<keyword evidence="16 31" id="KW-0067">ATP-binding</keyword>
<evidence type="ECO:0000256" key="13">
    <source>
        <dbReference type="ARBA" id="ARBA00022824"/>
    </source>
</evidence>
<dbReference type="EMBL" id="OZ035836">
    <property type="protein sequence ID" value="CAL1579704.1"/>
    <property type="molecule type" value="Genomic_DNA"/>
</dbReference>
<evidence type="ECO:0000256" key="31">
    <source>
        <dbReference type="PROSITE-ProRule" id="PRU00283"/>
    </source>
</evidence>
<dbReference type="SMART" id="SM00129">
    <property type="entry name" value="KISc"/>
    <property type="match status" value="1"/>
</dbReference>
<evidence type="ECO:0000256" key="1">
    <source>
        <dbReference type="ARBA" id="ARBA00004123"/>
    </source>
</evidence>
<dbReference type="GO" id="GO:0005524">
    <property type="term" value="F:ATP binding"/>
    <property type="evidence" value="ECO:0007669"/>
    <property type="project" value="UniProtKB-UniRule"/>
</dbReference>
<feature type="domain" description="Kinesin motor" evidence="33">
    <location>
        <begin position="273"/>
        <end position="606"/>
    </location>
</feature>
<dbReference type="GO" id="GO:0005634">
    <property type="term" value="C:nucleus"/>
    <property type="evidence" value="ECO:0007669"/>
    <property type="project" value="UniProtKB-SubCell"/>
</dbReference>
<dbReference type="GO" id="GO:0003777">
    <property type="term" value="F:microtubule motor activity"/>
    <property type="evidence" value="ECO:0007669"/>
    <property type="project" value="InterPro"/>
</dbReference>
<evidence type="ECO:0000256" key="22">
    <source>
        <dbReference type="ARBA" id="ARBA00023175"/>
    </source>
</evidence>
<evidence type="ECO:0000256" key="12">
    <source>
        <dbReference type="ARBA" id="ARBA00022776"/>
    </source>
</evidence>
<evidence type="ECO:0000256" key="32">
    <source>
        <dbReference type="RuleBase" id="RU000394"/>
    </source>
</evidence>
<evidence type="ECO:0000256" key="10">
    <source>
        <dbReference type="ARBA" id="ARBA00022729"/>
    </source>
</evidence>
<gene>
    <name evidence="34" type="ORF">KC01_LOCUS10699</name>
</gene>
<keyword evidence="9 32" id="KW-0493">Microtubule</keyword>
<dbReference type="InterPro" id="IPR036249">
    <property type="entry name" value="Thioredoxin-like_sf"/>
</dbReference>
<keyword evidence="7" id="KW-0963">Cytoplasm</keyword>
<keyword evidence="17" id="KW-0521">NADP</keyword>
<evidence type="ECO:0000256" key="21">
    <source>
        <dbReference type="ARBA" id="ARBA00023136"/>
    </source>
</evidence>
<dbReference type="InterPro" id="IPR011893">
    <property type="entry name" value="Selenoprotein_Rdx-typ"/>
</dbReference>
<dbReference type="Pfam" id="PF22923">
    <property type="entry name" value="KIF2A-like_1st"/>
    <property type="match status" value="1"/>
</dbReference>
<evidence type="ECO:0000256" key="7">
    <source>
        <dbReference type="ARBA" id="ARBA00022490"/>
    </source>
</evidence>
<keyword evidence="14" id="KW-0159">Chromosome partition</keyword>
<keyword evidence="26" id="KW-0131">Cell cycle</keyword>
<name>A0AAV2JQA9_KNICA</name>
<evidence type="ECO:0000256" key="26">
    <source>
        <dbReference type="ARBA" id="ARBA00023306"/>
    </source>
</evidence>
<keyword evidence="11 31" id="KW-0547">Nucleotide-binding</keyword>
<dbReference type="PANTHER" id="PTHR47971">
    <property type="entry name" value="KINESIN-RELATED PROTEIN 6"/>
    <property type="match status" value="1"/>
</dbReference>
<evidence type="ECO:0000256" key="4">
    <source>
        <dbReference type="ARBA" id="ARBA00004629"/>
    </source>
</evidence>
<evidence type="ECO:0000256" key="15">
    <source>
        <dbReference type="ARBA" id="ARBA00022838"/>
    </source>
</evidence>
<dbReference type="Gene3D" id="3.40.850.10">
    <property type="entry name" value="Kinesin motor domain"/>
    <property type="match status" value="1"/>
</dbReference>
<reference evidence="34 35" key="1">
    <citation type="submission" date="2024-04" db="EMBL/GenBank/DDBJ databases">
        <authorList>
            <person name="Waldvogel A.-M."/>
            <person name="Schoenle A."/>
        </authorList>
    </citation>
    <scope>NUCLEOTIDE SEQUENCE [LARGE SCALE GENOMIC DNA]</scope>
</reference>
<evidence type="ECO:0000256" key="28">
    <source>
        <dbReference type="ARBA" id="ARBA00048132"/>
    </source>
</evidence>
<comment type="similarity">
    <text evidence="5">Belongs to the SelWTH family. Selenoprotein T subfamily.</text>
</comment>
<dbReference type="Pfam" id="PF10262">
    <property type="entry name" value="Rdx"/>
    <property type="match status" value="1"/>
</dbReference>
<evidence type="ECO:0000256" key="27">
    <source>
        <dbReference type="ARBA" id="ARBA00023328"/>
    </source>
</evidence>
<dbReference type="GO" id="GO:0007019">
    <property type="term" value="P:microtubule depolymerization"/>
    <property type="evidence" value="ECO:0007669"/>
    <property type="project" value="UniProtKB-ARBA"/>
</dbReference>
<evidence type="ECO:0000256" key="23">
    <source>
        <dbReference type="ARBA" id="ARBA00023212"/>
    </source>
</evidence>
<evidence type="ECO:0000256" key="9">
    <source>
        <dbReference type="ARBA" id="ARBA00022701"/>
    </source>
</evidence>
<keyword evidence="6" id="KW-0158">Chromosome</keyword>
<dbReference type="PRINTS" id="PR00380">
    <property type="entry name" value="KINESINHEAVY"/>
</dbReference>
<sequence>MEPGLYKHLIGRSVNISRSDGRIHLATVKTADASKCTVMVEWQEKANCRGKEVEIGELCALNPELLEIQVENNKAQELHAAAPEKKYEGRLRSSRIPASASSSFLQKPSTAAVIKAEVEVAIRTQGRQTCNFNPTSSSASLAPITGSAKSELSPTSGIVNSGFPPIAADSIQRFKKNETKQLTSLAIAREAAKENEEPPQPVKGRRKSVAQPELIKNNKRMSCVVKPPEMQPKRGKFGEPTRPNQKFYEMIQEFRDTLEIAPISNTDVVESQKICVCVRKRPLNKQENNKKEIDVVSVPGKGALLVHEPKTKVDLTKYLENQSFQFDYSFDENATNDMVYKFTAKPLVKSIFEGGMATCFAYGQTGSGKTHTMGGDFSGKQQNSAKGIYALATQDVFIYLKHWRYTNLDLCVYASFFEIYNGKVYDLLNKKAKLRVLEDERQQVQVVGLEEIYVTSADDVIKLIQTGSACRTSGQTSANANSSRSHAILQIVLRRSDRNSTLHGKFSLVDLAGNERGTDVNSNDRCTLVETTEINRSLLALKECIRSLGKNSDHIPFRMSTLTKVLRDSFIGEKSRTCMIAMVSPSMASCEYTMNTLRYADRVKELNGKSKCNGGAMVEVSSDISLEESAEETTVYEAISQVAELEEKAFVELQKANDLVLAMQQTSYNIETGFSDIVEYSQKLMDTALGLKSAIEQERMARTPSQVSNLHFLRRYPDIRIEGENYLPIPLYRHIASFLSVFKLLVIGMIIIGRDPFVLFGIPAPGIWEWGQTNKIYACMMVFFFSNMIENQLMSTGAFEITLNDVPVWSKLESGHLPSMQQLVQILDNEMKMNAANPSMI</sequence>
<dbReference type="Pfam" id="PF00225">
    <property type="entry name" value="Kinesin"/>
    <property type="match status" value="1"/>
</dbReference>
<dbReference type="Gene3D" id="3.40.30.10">
    <property type="entry name" value="Glutaredoxin"/>
    <property type="match status" value="1"/>
</dbReference>
<keyword evidence="35" id="KW-1185">Reference proteome</keyword>
<protein>
    <recommendedName>
        <fullName evidence="32">Kinesin-like protein</fullName>
    </recommendedName>
</protein>
<dbReference type="Proteomes" id="UP001497482">
    <property type="component" value="Chromosome 14"/>
</dbReference>
<comment type="function">
    <text evidence="29">Selenoprotein with thioredoxin reductase-like oxidoreductase activity.</text>
</comment>
<keyword evidence="12" id="KW-0498">Mitosis</keyword>
<comment type="similarity">
    <text evidence="30">Belongs to the TRAFAC class myosin-kinesin ATPase superfamily. Kinesin family. KIN-13 subfamily.</text>
</comment>
<dbReference type="CDD" id="cd01367">
    <property type="entry name" value="KISc_KIF2_like"/>
    <property type="match status" value="1"/>
</dbReference>
<dbReference type="InterPro" id="IPR027640">
    <property type="entry name" value="Kinesin-like_fam"/>
</dbReference>
<dbReference type="PROSITE" id="PS00411">
    <property type="entry name" value="KINESIN_MOTOR_1"/>
    <property type="match status" value="1"/>
</dbReference>
<keyword evidence="21" id="KW-0472">Membrane</keyword>
<evidence type="ECO:0000256" key="20">
    <source>
        <dbReference type="ARBA" id="ARBA00023054"/>
    </source>
</evidence>
<evidence type="ECO:0000256" key="17">
    <source>
        <dbReference type="ARBA" id="ARBA00022857"/>
    </source>
</evidence>
<dbReference type="FunFam" id="3.40.850.10:FF:000012">
    <property type="entry name" value="Kinesin-like protein"/>
    <property type="match status" value="1"/>
</dbReference>
<dbReference type="GO" id="GO:0051301">
    <property type="term" value="P:cell division"/>
    <property type="evidence" value="ECO:0007669"/>
    <property type="project" value="UniProtKB-KW"/>
</dbReference>
<dbReference type="GO" id="GO:0000776">
    <property type="term" value="C:kinetochore"/>
    <property type="evidence" value="ECO:0007669"/>
    <property type="project" value="UniProtKB-KW"/>
</dbReference>
<evidence type="ECO:0000256" key="14">
    <source>
        <dbReference type="ARBA" id="ARBA00022829"/>
    </source>
</evidence>
<keyword evidence="15" id="KW-0995">Kinetochore</keyword>
<evidence type="ECO:0000256" key="29">
    <source>
        <dbReference type="ARBA" id="ARBA00054440"/>
    </source>
</evidence>
<dbReference type="GO" id="GO:0008017">
    <property type="term" value="F:microtubule binding"/>
    <property type="evidence" value="ECO:0007669"/>
    <property type="project" value="InterPro"/>
</dbReference>
<dbReference type="FunFam" id="3.40.30.10:FF:000085">
    <property type="entry name" value="Selenoprotein T"/>
    <property type="match status" value="1"/>
</dbReference>
<dbReference type="InterPro" id="IPR019821">
    <property type="entry name" value="Kinesin_motor_CS"/>
</dbReference>
<evidence type="ECO:0000256" key="25">
    <source>
        <dbReference type="ARBA" id="ARBA00023284"/>
    </source>
</evidence>
<dbReference type="SUPFAM" id="SSF52833">
    <property type="entry name" value="Thioredoxin-like"/>
    <property type="match status" value="1"/>
</dbReference>
<evidence type="ECO:0000256" key="8">
    <source>
        <dbReference type="ARBA" id="ARBA00022618"/>
    </source>
</evidence>
<evidence type="ECO:0000256" key="11">
    <source>
        <dbReference type="ARBA" id="ARBA00022741"/>
    </source>
</evidence>
<keyword evidence="23" id="KW-0206">Cytoskeleton</keyword>